<protein>
    <recommendedName>
        <fullName evidence="3">Response regulator receiver domain-containing protein</fullName>
    </recommendedName>
</protein>
<accession>A0A1G7NCL3</accession>
<gene>
    <name evidence="1" type="ORF">SAMN04488121_102753</name>
</gene>
<evidence type="ECO:0000313" key="1">
    <source>
        <dbReference type="EMBL" id="SDF71773.1"/>
    </source>
</evidence>
<dbReference type="STRING" id="104663.SAMN04488121_102753"/>
<reference evidence="1 2" key="1">
    <citation type="submission" date="2016-10" db="EMBL/GenBank/DDBJ databases">
        <authorList>
            <person name="de Groot N.N."/>
        </authorList>
    </citation>
    <scope>NUCLEOTIDE SEQUENCE [LARGE SCALE GENOMIC DNA]</scope>
    <source>
        <strain evidence="1 2">DSM 527</strain>
    </source>
</reference>
<dbReference type="OrthoDB" id="677818at2"/>
<evidence type="ECO:0000313" key="2">
    <source>
        <dbReference type="Proteomes" id="UP000199045"/>
    </source>
</evidence>
<proteinExistence type="predicted"/>
<name>A0A1G7NCL3_CHIFI</name>
<dbReference type="EMBL" id="FNBN01000002">
    <property type="protein sequence ID" value="SDF71773.1"/>
    <property type="molecule type" value="Genomic_DNA"/>
</dbReference>
<dbReference type="AlphaFoldDB" id="A0A1G7NCL3"/>
<organism evidence="1 2">
    <name type="scientific">Chitinophaga filiformis</name>
    <name type="common">Myxococcus filiformis</name>
    <name type="synonym">Flexibacter filiformis</name>
    <dbReference type="NCBI Taxonomy" id="104663"/>
    <lineage>
        <taxon>Bacteria</taxon>
        <taxon>Pseudomonadati</taxon>
        <taxon>Bacteroidota</taxon>
        <taxon>Chitinophagia</taxon>
        <taxon>Chitinophagales</taxon>
        <taxon>Chitinophagaceae</taxon>
        <taxon>Chitinophaga</taxon>
    </lineage>
</organism>
<dbReference type="Proteomes" id="UP000199045">
    <property type="component" value="Unassembled WGS sequence"/>
</dbReference>
<dbReference type="RefSeq" id="WP_089831375.1">
    <property type="nucleotide sequence ID" value="NZ_FNBN01000002.1"/>
</dbReference>
<sequence length="103" mass="11242">MAPTQLHILAIGRNAEIMTVMQRLLNAPDNWTGVTATTDEAAKAAFEKEAFDIVLLCAGISPEEEATLTAYFKQHSPAIIVKRHYGGGSGLLKNEILYALENR</sequence>
<evidence type="ECO:0008006" key="3">
    <source>
        <dbReference type="Google" id="ProtNLM"/>
    </source>
</evidence>